<gene>
    <name evidence="2" type="ORF">PMG25_22405</name>
</gene>
<sequence>MHVGDSRKPNKYVGFHFVQPNLRENGEGIVRVLGQFNISLIDYLDLISVSVNQTINTVMNIIALESSNFAIASDCLSAAFSQDPLLSEFLPENPSAKRRALNHGNQAFLSYAKSYQHIYTTAEQLKGVAIWLPPEASQMNLSQLLPLITSGLLTIPFYMRWTRLFDYMRLMGQTLQLHEQMAPEPHWYLAMLGVSPEYQGQGIGGMLIQPVLQIADRTQTPCYLEASTPGAVRFYERNGFEVVYQGSFGDRQYWSMKRQPKH</sequence>
<dbReference type="CDD" id="cd04301">
    <property type="entry name" value="NAT_SF"/>
    <property type="match status" value="1"/>
</dbReference>
<accession>A0ABT7BCE6</accession>
<dbReference type="PANTHER" id="PTHR42791">
    <property type="entry name" value="GNAT FAMILY ACETYLTRANSFERASE"/>
    <property type="match status" value="1"/>
</dbReference>
<dbReference type="PROSITE" id="PS51186">
    <property type="entry name" value="GNAT"/>
    <property type="match status" value="1"/>
</dbReference>
<dbReference type="SUPFAM" id="SSF55729">
    <property type="entry name" value="Acyl-CoA N-acyltransferases (Nat)"/>
    <property type="match status" value="2"/>
</dbReference>
<dbReference type="Gene3D" id="3.40.630.30">
    <property type="match status" value="1"/>
</dbReference>
<dbReference type="PANTHER" id="PTHR42791:SF1">
    <property type="entry name" value="N-ACETYLTRANSFERASE DOMAIN-CONTAINING PROTEIN"/>
    <property type="match status" value="1"/>
</dbReference>
<organism evidence="2 3">
    <name type="scientific">Roseofilum capinflatum BLCC-M114</name>
    <dbReference type="NCBI Taxonomy" id="3022440"/>
    <lineage>
        <taxon>Bacteria</taxon>
        <taxon>Bacillati</taxon>
        <taxon>Cyanobacteriota</taxon>
        <taxon>Cyanophyceae</taxon>
        <taxon>Desertifilales</taxon>
        <taxon>Desertifilaceae</taxon>
        <taxon>Roseofilum</taxon>
        <taxon>Roseofilum capinflatum</taxon>
    </lineage>
</organism>
<evidence type="ECO:0000259" key="1">
    <source>
        <dbReference type="PROSITE" id="PS51186"/>
    </source>
</evidence>
<keyword evidence="3" id="KW-1185">Reference proteome</keyword>
<dbReference type="Proteomes" id="UP001235849">
    <property type="component" value="Unassembled WGS sequence"/>
</dbReference>
<dbReference type="RefSeq" id="WP_283769116.1">
    <property type="nucleotide sequence ID" value="NZ_JAQOSO010000114.1"/>
</dbReference>
<dbReference type="EMBL" id="JAQOSO010000114">
    <property type="protein sequence ID" value="MDJ1176846.1"/>
    <property type="molecule type" value="Genomic_DNA"/>
</dbReference>
<dbReference type="InterPro" id="IPR000182">
    <property type="entry name" value="GNAT_dom"/>
</dbReference>
<dbReference type="InterPro" id="IPR016181">
    <property type="entry name" value="Acyl_CoA_acyltransferase"/>
</dbReference>
<evidence type="ECO:0000313" key="3">
    <source>
        <dbReference type="Proteomes" id="UP001235849"/>
    </source>
</evidence>
<evidence type="ECO:0000313" key="2">
    <source>
        <dbReference type="EMBL" id="MDJ1176846.1"/>
    </source>
</evidence>
<protein>
    <submittedName>
        <fullName evidence="2">GNAT family N-acetyltransferase</fullName>
    </submittedName>
</protein>
<proteinExistence type="predicted"/>
<dbReference type="InterPro" id="IPR052523">
    <property type="entry name" value="Trichothecene_AcTrans"/>
</dbReference>
<comment type="caution">
    <text evidence="2">The sequence shown here is derived from an EMBL/GenBank/DDBJ whole genome shotgun (WGS) entry which is preliminary data.</text>
</comment>
<name>A0ABT7BCE6_9CYAN</name>
<reference evidence="2 3" key="1">
    <citation type="submission" date="2023-01" db="EMBL/GenBank/DDBJ databases">
        <title>Novel diversity within Roseofilum (Cyanobacteria; Desertifilaceae) from marine benthic mats with descriptions of four novel species.</title>
        <authorList>
            <person name="Wang Y."/>
            <person name="Berthold D.E."/>
            <person name="Hu J."/>
            <person name="Lefler F.W."/>
            <person name="Laughinghouse H.D. IV."/>
        </authorList>
    </citation>
    <scope>NUCLEOTIDE SEQUENCE [LARGE SCALE GENOMIC DNA]</scope>
    <source>
        <strain evidence="2 3">BLCC-M114</strain>
    </source>
</reference>
<feature type="domain" description="N-acetyltransferase" evidence="1">
    <location>
        <begin position="128"/>
        <end position="259"/>
    </location>
</feature>
<dbReference type="Pfam" id="PF00583">
    <property type="entry name" value="Acetyltransf_1"/>
    <property type="match status" value="1"/>
</dbReference>